<evidence type="ECO:0000313" key="1">
    <source>
        <dbReference type="EMBL" id="ONI42659.1"/>
    </source>
</evidence>
<comment type="caution">
    <text evidence="1">The sequence shown here is derived from an EMBL/GenBank/DDBJ whole genome shotgun (WGS) entry which is preliminary data.</text>
</comment>
<sequence length="659" mass="73080">MKQKLAKKIQLIFSTMMGILLLISSSIQIFTINNLLVDEAVNYIHMTSKAVTQEFEKWLTEKVTLVNTVANELAINGIHEDSDKFRKYLQQQLAGELDKDSLTFCFGRENNEDFIYTKDFVADEDFVVTEFDWYKGAMANKGKVYISDPVYSVALNKMVITVSKTVSNENDSVVLGVLASEIGLENASNIINEHSTDDGSYMMIINDDTEILIHPLKEANPTKDIVNKLEGDYDDLLISELKTVQKSVTRDGEKVYNTMYPIENTTWNLISNYPTKNVTDQLLSEIFQLAVISTIAQILIWLAINIFNKKYIVPITEVAEALNKIKEGDLQINVTTTSSDAEEIDILIHSVEIISEVLKTYIGDISSCLGKFSDGDFTFYTSQEYIGDFKSIQISMQNISTALTTLLKDSTASANEVQHGATQIALSAENLANYTLDQVVVLEDFKNTTNEITSNILENITEISHSNTLIIEMSEKSEIGKKSMQDMVASMKTISSTTKQISEVIMVIDSLSQQINILALNAAIESARAGEAGKGFAVVAGEVRDLAIKTGEIVKEINTMISESLASVTKGEEMVVFTSEALENIINSIYKTSEVSATIKNNSSKQKVFVDKLVDGTTNLSSKVERSSAISEQNVAISQELTSQANHLKNQLNQFKYSN</sequence>
<accession>A0ACC8XGT1</accession>
<keyword evidence="2" id="KW-1185">Reference proteome</keyword>
<organism evidence="1 2">
    <name type="scientific">Candidatus Epulonipiscium fishelsonii</name>
    <dbReference type="NCBI Taxonomy" id="77094"/>
    <lineage>
        <taxon>Bacteria</taxon>
        <taxon>Bacillati</taxon>
        <taxon>Bacillota</taxon>
        <taxon>Clostridia</taxon>
        <taxon>Lachnospirales</taxon>
        <taxon>Lachnospiraceae</taxon>
        <taxon>Candidatus Epulonipiscium</taxon>
    </lineage>
</organism>
<proteinExistence type="predicted"/>
<protein>
    <submittedName>
        <fullName evidence="1">Uncharacterized protein</fullName>
    </submittedName>
</protein>
<gene>
    <name evidence="1" type="ORF">AN640_07145</name>
</gene>
<evidence type="ECO:0000313" key="2">
    <source>
        <dbReference type="Proteomes" id="UP000188637"/>
    </source>
</evidence>
<dbReference type="EMBL" id="LJHD01000181">
    <property type="protein sequence ID" value="ONI42659.1"/>
    <property type="molecule type" value="Genomic_DNA"/>
</dbReference>
<name>A0ACC8XGT1_9FIRM</name>
<dbReference type="Proteomes" id="UP000188637">
    <property type="component" value="Unassembled WGS sequence"/>
</dbReference>
<reference evidence="1" key="1">
    <citation type="submission" date="2016-08" db="EMBL/GenBank/DDBJ databases">
        <authorList>
            <person name="Ngugi D.K."/>
            <person name="Miyake S."/>
            <person name="Stingl U."/>
        </authorList>
    </citation>
    <scope>NUCLEOTIDE SEQUENCE</scope>
    <source>
        <strain evidence="1">SCG-D08WGA-EpuloA1</strain>
    </source>
</reference>